<sequence>MKRQYQQLTYEQRCQIYTLKKTGFSQRAIANEIGTNQSTISRELSRNSGDRGYRYKQAQRAATERRKAACKVTKMTVSMVRLIESKLRLEWSPEQISGWLKVAHGKPISHESIYLHVWNDKQAGGDLYQHLRRQGKKYDKRRHGKSTRGQIKNRVGIEERPAIVDDRGRLGDWEIDTMIGKGHQGALVTIVERTTQKVLCAQVAHKTAAEVTKATIALLMPYKNYVHTITADNGKEFSGHEKIAKALDAEVYFAHPYSSWERGLNENSNGLLRQYFPKGTNLKLVGQCEVRKAVRRLNTRPRKTLGYKTPNQRWMEMAA</sequence>
<evidence type="ECO:0000256" key="2">
    <source>
        <dbReference type="ARBA" id="ARBA00006363"/>
    </source>
</evidence>
<dbReference type="Gene3D" id="3.30.420.10">
    <property type="entry name" value="Ribonuclease H-like superfamily/Ribonuclease H"/>
    <property type="match status" value="1"/>
</dbReference>
<dbReference type="PANTHER" id="PTHR10948:SF23">
    <property type="entry name" value="TRANSPOSASE INSI FOR INSERTION SEQUENCE ELEMENT IS30A-RELATED"/>
    <property type="match status" value="1"/>
</dbReference>
<dbReference type="EMBL" id="JAAONZ010000016">
    <property type="protein sequence ID" value="NHO67401.1"/>
    <property type="molecule type" value="Genomic_DNA"/>
</dbReference>
<comment type="similarity">
    <text evidence="2">Belongs to the transposase IS30 family.</text>
</comment>
<dbReference type="InterPro" id="IPR051917">
    <property type="entry name" value="Transposase-Integrase"/>
</dbReference>
<dbReference type="PANTHER" id="PTHR10948">
    <property type="entry name" value="TRANSPOSASE"/>
    <property type="match status" value="1"/>
</dbReference>
<keyword evidence="8" id="KW-1185">Reference proteome</keyword>
<keyword evidence="3" id="KW-0815">Transposition</keyword>
<comment type="caution">
    <text evidence="7">The sequence shown here is derived from an EMBL/GenBank/DDBJ whole genome shotgun (WGS) entry which is preliminary data.</text>
</comment>
<proteinExistence type="inferred from homology"/>
<name>A0A9E5MNB4_9GAMM</name>
<dbReference type="NCBIfam" id="NF033563">
    <property type="entry name" value="transpos_IS30"/>
    <property type="match status" value="1"/>
</dbReference>
<dbReference type="Gene3D" id="1.10.10.60">
    <property type="entry name" value="Homeodomain-like"/>
    <property type="match status" value="1"/>
</dbReference>
<evidence type="ECO:0000256" key="1">
    <source>
        <dbReference type="ARBA" id="ARBA00002190"/>
    </source>
</evidence>
<keyword evidence="5" id="KW-0233">DNA recombination</keyword>
<evidence type="ECO:0000259" key="6">
    <source>
        <dbReference type="PROSITE" id="PS50994"/>
    </source>
</evidence>
<dbReference type="PROSITE" id="PS01043">
    <property type="entry name" value="TRANSPOSASE_IS30"/>
    <property type="match status" value="1"/>
</dbReference>
<evidence type="ECO:0000256" key="4">
    <source>
        <dbReference type="ARBA" id="ARBA00023125"/>
    </source>
</evidence>
<dbReference type="GO" id="GO:0004803">
    <property type="term" value="F:transposase activity"/>
    <property type="evidence" value="ECO:0007669"/>
    <property type="project" value="InterPro"/>
</dbReference>
<comment type="function">
    <text evidence="1">Required for the transposition of the insertion element.</text>
</comment>
<evidence type="ECO:0000313" key="8">
    <source>
        <dbReference type="Proteomes" id="UP000787472"/>
    </source>
</evidence>
<protein>
    <submittedName>
        <fullName evidence="7">IS30 family transposase</fullName>
    </submittedName>
</protein>
<dbReference type="Pfam" id="PF13936">
    <property type="entry name" value="HTH_38"/>
    <property type="match status" value="1"/>
</dbReference>
<feature type="domain" description="Integrase catalytic" evidence="6">
    <location>
        <begin position="157"/>
        <end position="318"/>
    </location>
</feature>
<dbReference type="InterPro" id="IPR036397">
    <property type="entry name" value="RNaseH_sf"/>
</dbReference>
<evidence type="ECO:0000256" key="3">
    <source>
        <dbReference type="ARBA" id="ARBA00022578"/>
    </source>
</evidence>
<dbReference type="GO" id="GO:0003677">
    <property type="term" value="F:DNA binding"/>
    <property type="evidence" value="ECO:0007669"/>
    <property type="project" value="UniProtKB-KW"/>
</dbReference>
<dbReference type="RefSeq" id="WP_167190008.1">
    <property type="nucleotide sequence ID" value="NZ_JAAONZ010000016.1"/>
</dbReference>
<dbReference type="PROSITE" id="PS50994">
    <property type="entry name" value="INTEGRASE"/>
    <property type="match status" value="1"/>
</dbReference>
<gene>
    <name evidence="7" type="ORF">G8770_17790</name>
</gene>
<dbReference type="InterPro" id="IPR025246">
    <property type="entry name" value="IS30-like_HTH"/>
</dbReference>
<evidence type="ECO:0000256" key="5">
    <source>
        <dbReference type="ARBA" id="ARBA00023172"/>
    </source>
</evidence>
<dbReference type="SUPFAM" id="SSF53098">
    <property type="entry name" value="Ribonuclease H-like"/>
    <property type="match status" value="1"/>
</dbReference>
<keyword evidence="4" id="KW-0238">DNA-binding</keyword>
<dbReference type="Proteomes" id="UP000787472">
    <property type="component" value="Unassembled WGS sequence"/>
</dbReference>
<accession>A0A9E5MNB4</accession>
<dbReference type="AlphaFoldDB" id="A0A9E5MNB4"/>
<dbReference type="InterPro" id="IPR001584">
    <property type="entry name" value="Integrase_cat-core"/>
</dbReference>
<reference evidence="7" key="1">
    <citation type="submission" date="2020-03" db="EMBL/GenBank/DDBJ databases">
        <authorList>
            <person name="Guo F."/>
        </authorList>
    </citation>
    <scope>NUCLEOTIDE SEQUENCE</scope>
    <source>
        <strain evidence="7">JCM 30134</strain>
    </source>
</reference>
<dbReference type="InterPro" id="IPR053392">
    <property type="entry name" value="Transposase_IS30-like"/>
</dbReference>
<dbReference type="GO" id="GO:0005829">
    <property type="term" value="C:cytosol"/>
    <property type="evidence" value="ECO:0007669"/>
    <property type="project" value="TreeGrafter"/>
</dbReference>
<dbReference type="InterPro" id="IPR001598">
    <property type="entry name" value="Transposase_IS30_CS"/>
</dbReference>
<dbReference type="Pfam" id="PF00665">
    <property type="entry name" value="rve"/>
    <property type="match status" value="1"/>
</dbReference>
<dbReference type="GO" id="GO:0006313">
    <property type="term" value="P:DNA transposition"/>
    <property type="evidence" value="ECO:0007669"/>
    <property type="project" value="InterPro"/>
</dbReference>
<dbReference type="GO" id="GO:0015074">
    <property type="term" value="P:DNA integration"/>
    <property type="evidence" value="ECO:0007669"/>
    <property type="project" value="InterPro"/>
</dbReference>
<organism evidence="7 8">
    <name type="scientific">Pseudomaricurvus hydrocarbonicus</name>
    <dbReference type="NCBI Taxonomy" id="1470433"/>
    <lineage>
        <taxon>Bacteria</taxon>
        <taxon>Pseudomonadati</taxon>
        <taxon>Pseudomonadota</taxon>
        <taxon>Gammaproteobacteria</taxon>
        <taxon>Cellvibrionales</taxon>
        <taxon>Cellvibrionaceae</taxon>
        <taxon>Pseudomaricurvus</taxon>
    </lineage>
</organism>
<evidence type="ECO:0000313" key="7">
    <source>
        <dbReference type="EMBL" id="NHO67401.1"/>
    </source>
</evidence>
<dbReference type="InterPro" id="IPR012337">
    <property type="entry name" value="RNaseH-like_sf"/>
</dbReference>